<dbReference type="InterPro" id="IPR024952">
    <property type="entry name" value="LPP20-like_dom"/>
</dbReference>
<organism evidence="3 4">
    <name type="scientific">Saccharobesus litoralis</name>
    <dbReference type="NCBI Taxonomy" id="2172099"/>
    <lineage>
        <taxon>Bacteria</taxon>
        <taxon>Pseudomonadati</taxon>
        <taxon>Pseudomonadota</taxon>
        <taxon>Gammaproteobacteria</taxon>
        <taxon>Alteromonadales</taxon>
        <taxon>Alteromonadaceae</taxon>
        <taxon>Saccharobesus</taxon>
    </lineage>
</organism>
<dbReference type="PROSITE" id="PS51257">
    <property type="entry name" value="PROKAR_LIPOPROTEIN"/>
    <property type="match status" value="1"/>
</dbReference>
<feature type="signal peptide" evidence="1">
    <location>
        <begin position="1"/>
        <end position="24"/>
    </location>
</feature>
<sequence>MLAIVYKRQTQLVLGLCLTLGALMGCQSTTSKSNSDIAQQFYATPDWVKQPPSTAGLLYAVGVAPINSTEANATLAASESARAELAKRIKLNVSATTQVKQSAQSDGSMAFKFDELISNKIPELELKGLSIVDNYIDKASKTAYALAKLDKHMAIMDIEQQIMTLDNELSHKAVDSNAIASVRLKQAIHIKTELSKRQSLNQQLVDFQANQVELSEQGRALEAQANAVFNQLTFAIDKQADQALANKVAYVLSQKGLNITKDTNGDFTLSFNVKWRDLNRNELFYSFATATIKVAEAQKVISTFRQKAKGVSSDAGLAQDKAIEKLGDDFSQAISKQLLTHL</sequence>
<dbReference type="EMBL" id="CP026604">
    <property type="protein sequence ID" value="AWB66950.1"/>
    <property type="molecule type" value="Genomic_DNA"/>
</dbReference>
<dbReference type="OrthoDB" id="6312599at2"/>
<dbReference type="Pfam" id="PF02169">
    <property type="entry name" value="LPP20"/>
    <property type="match status" value="1"/>
</dbReference>
<dbReference type="AlphaFoldDB" id="A0A2S0VS71"/>
<reference evidence="3 4" key="1">
    <citation type="submission" date="2018-01" db="EMBL/GenBank/DDBJ databases">
        <title>Genome sequence of a Cantenovulum-like bacteria.</title>
        <authorList>
            <person name="Tan W.R."/>
            <person name="Lau N.-S."/>
            <person name="Go F."/>
            <person name="Amirul A.-A.A."/>
        </authorList>
    </citation>
    <scope>NUCLEOTIDE SEQUENCE [LARGE SCALE GENOMIC DNA]</scope>
    <source>
        <strain evidence="3 4">CCB-QB4</strain>
    </source>
</reference>
<accession>A0A2S0VS71</accession>
<dbReference type="KEGG" id="cate:C2869_11105"/>
<proteinExistence type="predicted"/>
<name>A0A2S0VS71_9ALTE</name>
<feature type="domain" description="Lipoprotein LPP20-like" evidence="2">
    <location>
        <begin position="45"/>
        <end position="150"/>
    </location>
</feature>
<evidence type="ECO:0000259" key="2">
    <source>
        <dbReference type="Pfam" id="PF02169"/>
    </source>
</evidence>
<evidence type="ECO:0000313" key="3">
    <source>
        <dbReference type="EMBL" id="AWB66950.1"/>
    </source>
</evidence>
<dbReference type="Proteomes" id="UP000244441">
    <property type="component" value="Chromosome"/>
</dbReference>
<dbReference type="RefSeq" id="WP_108603006.1">
    <property type="nucleotide sequence ID" value="NZ_CP026604.1"/>
</dbReference>
<gene>
    <name evidence="3" type="ORF">C2869_11105</name>
</gene>
<keyword evidence="4" id="KW-1185">Reference proteome</keyword>
<evidence type="ECO:0000313" key="4">
    <source>
        <dbReference type="Proteomes" id="UP000244441"/>
    </source>
</evidence>
<dbReference type="Gene3D" id="3.10.28.20">
    <property type="entry name" value="Acetamidase/Formamidase-like domains"/>
    <property type="match status" value="1"/>
</dbReference>
<evidence type="ECO:0000256" key="1">
    <source>
        <dbReference type="SAM" id="SignalP"/>
    </source>
</evidence>
<keyword evidence="1" id="KW-0732">Signal</keyword>
<protein>
    <recommendedName>
        <fullName evidence="2">Lipoprotein LPP20-like domain-containing protein</fullName>
    </recommendedName>
</protein>
<feature type="chain" id="PRO_5015535241" description="Lipoprotein LPP20-like domain-containing protein" evidence="1">
    <location>
        <begin position="25"/>
        <end position="342"/>
    </location>
</feature>